<accession>A0A8T2Q441</accession>
<keyword evidence="1" id="KW-0812">Transmembrane</keyword>
<dbReference type="PANTHER" id="PTHR35752:SF1">
    <property type="entry name" value="G-PROTEIN COUPLED RECEPTOR"/>
    <property type="match status" value="1"/>
</dbReference>
<dbReference type="OrthoDB" id="1848995at2759"/>
<comment type="caution">
    <text evidence="2">The sequence shown here is derived from an EMBL/GenBank/DDBJ whole genome shotgun (WGS) entry which is preliminary data.</text>
</comment>
<reference evidence="2" key="1">
    <citation type="submission" date="2021-08" db="EMBL/GenBank/DDBJ databases">
        <title>WGS assembly of Ceratopteris richardii.</title>
        <authorList>
            <person name="Marchant D.B."/>
            <person name="Chen G."/>
            <person name="Jenkins J."/>
            <person name="Shu S."/>
            <person name="Leebens-Mack J."/>
            <person name="Grimwood J."/>
            <person name="Schmutz J."/>
            <person name="Soltis P."/>
            <person name="Soltis D."/>
            <person name="Chen Z.-H."/>
        </authorList>
    </citation>
    <scope>NUCLEOTIDE SEQUENCE</scope>
    <source>
        <strain evidence="2">Whitten #5841</strain>
        <tissue evidence="2">Leaf</tissue>
    </source>
</reference>
<dbReference type="AlphaFoldDB" id="A0A8T2Q441"/>
<proteinExistence type="predicted"/>
<keyword evidence="3" id="KW-1185">Reference proteome</keyword>
<dbReference type="OMA" id="MNCEQSY"/>
<gene>
    <name evidence="2" type="ORF">KP509_38G040500</name>
</gene>
<evidence type="ECO:0000313" key="2">
    <source>
        <dbReference type="EMBL" id="KAH7278429.1"/>
    </source>
</evidence>
<dbReference type="Proteomes" id="UP000825935">
    <property type="component" value="Chromosome 38"/>
</dbReference>
<feature type="transmembrane region" description="Helical" evidence="1">
    <location>
        <begin position="40"/>
        <end position="64"/>
    </location>
</feature>
<feature type="transmembrane region" description="Helical" evidence="1">
    <location>
        <begin position="358"/>
        <end position="377"/>
    </location>
</feature>
<dbReference type="EMBL" id="CM035443">
    <property type="protein sequence ID" value="KAH7278429.1"/>
    <property type="molecule type" value="Genomic_DNA"/>
</dbReference>
<dbReference type="PANTHER" id="PTHR35752">
    <property type="entry name" value="G-PROTEIN COUPLED RECEPTOR"/>
    <property type="match status" value="1"/>
</dbReference>
<name>A0A8T2Q441_CERRI</name>
<keyword evidence="1" id="KW-1133">Transmembrane helix</keyword>
<evidence type="ECO:0000256" key="1">
    <source>
        <dbReference type="SAM" id="Phobius"/>
    </source>
</evidence>
<organism evidence="2 3">
    <name type="scientific">Ceratopteris richardii</name>
    <name type="common">Triangle waterfern</name>
    <dbReference type="NCBI Taxonomy" id="49495"/>
    <lineage>
        <taxon>Eukaryota</taxon>
        <taxon>Viridiplantae</taxon>
        <taxon>Streptophyta</taxon>
        <taxon>Embryophyta</taxon>
        <taxon>Tracheophyta</taxon>
        <taxon>Polypodiopsida</taxon>
        <taxon>Polypodiidae</taxon>
        <taxon>Polypodiales</taxon>
        <taxon>Pteridineae</taxon>
        <taxon>Pteridaceae</taxon>
        <taxon>Parkerioideae</taxon>
        <taxon>Ceratopteris</taxon>
    </lineage>
</organism>
<evidence type="ECO:0000313" key="3">
    <source>
        <dbReference type="Proteomes" id="UP000825935"/>
    </source>
</evidence>
<protein>
    <submittedName>
        <fullName evidence="2">Uncharacterized protein</fullName>
    </submittedName>
</protein>
<sequence length="418" mass="47032">MTGGGNASFSNSQLPQLQETSFCLHGSFGEKGKRKHLKSFLMVIYSETLCFFAVIAPTLFIGLLPAMSAQPLSNCYALDKENYLYDFTEKIGKELELEGEDSDFVLRFCVDTQNRSGNGYTNYGRFSPQSMLIHGLHDADFFHEYKYGDLMHCEHLNNDFSGREAQVKFICGTCHNIAGCKGDFGCICNITYDHDMCKVKILAAVKCGRKGPRIFPDLSVGLQPRGSEVVKNGITQREYYKPFRNYSFWSNQKEVSLYVTTKDSFPGNIETTYIQVDSSQGLLVRIVRRSAVRFHIGGERITLLQAEWKCNIICKNASEQPYEANIRIPVKGYDPIEFSLFTFCSDSKIGSDISDWKILGSVSFLILIGVALFWFAYKLKLQGHEIRSLCTVPLIHEDNPKANEEEGLSEVGAEVALV</sequence>
<keyword evidence="1" id="KW-0472">Membrane</keyword>